<evidence type="ECO:0000256" key="5">
    <source>
        <dbReference type="ARBA" id="ARBA00022989"/>
    </source>
</evidence>
<dbReference type="EMBL" id="AP019536">
    <property type="protein sequence ID" value="BBI99010.1"/>
    <property type="molecule type" value="Genomic_DNA"/>
</dbReference>
<dbReference type="Pfam" id="PF00005">
    <property type="entry name" value="ABC_tran"/>
    <property type="match status" value="1"/>
</dbReference>
<dbReference type="InterPro" id="IPR015854">
    <property type="entry name" value="ABC_transpr_LolD-like"/>
</dbReference>
<dbReference type="InterPro" id="IPR017911">
    <property type="entry name" value="MacB-like_ATP-bd"/>
</dbReference>
<dbReference type="PANTHER" id="PTHR24220">
    <property type="entry name" value="IMPORT ATP-BINDING PROTEIN"/>
    <property type="match status" value="1"/>
</dbReference>
<dbReference type="GO" id="GO:0022857">
    <property type="term" value="F:transmembrane transporter activity"/>
    <property type="evidence" value="ECO:0007669"/>
    <property type="project" value="TreeGrafter"/>
</dbReference>
<keyword evidence="4 9" id="KW-0067">ATP-binding</keyword>
<gene>
    <name evidence="9" type="ORF">FGKAn22_07030</name>
</gene>
<name>A0AAN1SXX9_9PROT</name>
<reference evidence="9 10" key="1">
    <citation type="submission" date="2019-03" db="EMBL/GenBank/DDBJ databases">
        <title>Complete genome sequence of Ferrigenium kumadai strain An22, a microaerophilic iron-oxidizing bacterium isolated from a paddy field soil.</title>
        <authorList>
            <person name="Watanabe T."/>
            <person name="Asakawa S."/>
        </authorList>
    </citation>
    <scope>NUCLEOTIDE SEQUENCE [LARGE SCALE GENOMIC DNA]</scope>
    <source>
        <strain evidence="9 10">An22</strain>
    </source>
</reference>
<dbReference type="SMART" id="SM00382">
    <property type="entry name" value="AAA"/>
    <property type="match status" value="1"/>
</dbReference>
<dbReference type="InterPro" id="IPR003593">
    <property type="entry name" value="AAA+_ATPase"/>
</dbReference>
<feature type="domain" description="ABC transporter" evidence="8">
    <location>
        <begin position="2"/>
        <end position="227"/>
    </location>
</feature>
<keyword evidence="10" id="KW-1185">Reference proteome</keyword>
<keyword evidence="5" id="KW-0472">Membrane</keyword>
<dbReference type="PROSITE" id="PS00211">
    <property type="entry name" value="ABC_TRANSPORTER_1"/>
    <property type="match status" value="1"/>
</dbReference>
<keyword evidence="3" id="KW-0547">Nucleotide-binding</keyword>
<dbReference type="PROSITE" id="PS50893">
    <property type="entry name" value="ABC_TRANSPORTER_2"/>
    <property type="match status" value="1"/>
</dbReference>
<organism evidence="9 10">
    <name type="scientific">Ferrigenium kumadai</name>
    <dbReference type="NCBI Taxonomy" id="1682490"/>
    <lineage>
        <taxon>Bacteria</taxon>
        <taxon>Pseudomonadati</taxon>
        <taxon>Pseudomonadota</taxon>
        <taxon>Betaproteobacteria</taxon>
        <taxon>Nitrosomonadales</taxon>
        <taxon>Gallionellaceae</taxon>
        <taxon>Ferrigenium</taxon>
    </lineage>
</organism>
<keyword evidence="5" id="KW-1133">Transmembrane helix</keyword>
<dbReference type="InterPro" id="IPR027417">
    <property type="entry name" value="P-loop_NTPase"/>
</dbReference>
<evidence type="ECO:0000256" key="4">
    <source>
        <dbReference type="ARBA" id="ARBA00022840"/>
    </source>
</evidence>
<evidence type="ECO:0000256" key="3">
    <source>
        <dbReference type="ARBA" id="ARBA00022741"/>
    </source>
</evidence>
<evidence type="ECO:0000313" key="9">
    <source>
        <dbReference type="EMBL" id="BBI99010.1"/>
    </source>
</evidence>
<evidence type="ECO:0000256" key="1">
    <source>
        <dbReference type="ARBA" id="ARBA00022448"/>
    </source>
</evidence>
<sequence>MIKLSGVKKVFPGSNGSFTALDNIDLHLAAGEFVAIVGKSGSGKSTLLNMLTGIDHPDSGVVTINDTRVHTLPESQLAKWRGANIGIVFQFFQLIPTLSILENLLLAMDFVDVIPKPKRAQRARSLLNLVGIEQHADKFPAALSGGEQQRAAIARALVNAPPILVADEPTGNLDSKNASEIHALFRQFSRSGKTVIVVTHEDVSASGYDRIVTLQDGALVSDERGAA</sequence>
<dbReference type="KEGG" id="fku:FGKAn22_07030"/>
<keyword evidence="2" id="KW-1003">Cell membrane</keyword>
<evidence type="ECO:0000256" key="2">
    <source>
        <dbReference type="ARBA" id="ARBA00022475"/>
    </source>
</evidence>
<dbReference type="InterPro" id="IPR003439">
    <property type="entry name" value="ABC_transporter-like_ATP-bd"/>
</dbReference>
<protein>
    <submittedName>
        <fullName evidence="9">ABC transporter ATP-binding protein</fullName>
    </submittedName>
</protein>
<accession>A0AAN1SXX9</accession>
<dbReference type="GO" id="GO:0016887">
    <property type="term" value="F:ATP hydrolysis activity"/>
    <property type="evidence" value="ECO:0007669"/>
    <property type="project" value="InterPro"/>
</dbReference>
<evidence type="ECO:0000256" key="6">
    <source>
        <dbReference type="ARBA" id="ARBA00023251"/>
    </source>
</evidence>
<evidence type="ECO:0000259" key="8">
    <source>
        <dbReference type="PROSITE" id="PS50893"/>
    </source>
</evidence>
<dbReference type="CDD" id="cd03255">
    <property type="entry name" value="ABC_MJ0796_LolCDE_FtsE"/>
    <property type="match status" value="1"/>
</dbReference>
<dbReference type="GO" id="GO:0005886">
    <property type="term" value="C:plasma membrane"/>
    <property type="evidence" value="ECO:0007669"/>
    <property type="project" value="TreeGrafter"/>
</dbReference>
<dbReference type="GO" id="GO:0098796">
    <property type="term" value="C:membrane protein complex"/>
    <property type="evidence" value="ECO:0007669"/>
    <property type="project" value="UniProtKB-ARBA"/>
</dbReference>
<dbReference type="GO" id="GO:0005524">
    <property type="term" value="F:ATP binding"/>
    <property type="evidence" value="ECO:0007669"/>
    <property type="project" value="UniProtKB-KW"/>
</dbReference>
<keyword evidence="6" id="KW-0046">Antibiotic resistance</keyword>
<dbReference type="PANTHER" id="PTHR24220:SF86">
    <property type="entry name" value="ABC TRANSPORTER ABCH.1"/>
    <property type="match status" value="1"/>
</dbReference>
<comment type="similarity">
    <text evidence="7">Belongs to the ABC transporter superfamily. Macrolide exporter (TC 3.A.1.122) family.</text>
</comment>
<dbReference type="GO" id="GO:0046677">
    <property type="term" value="P:response to antibiotic"/>
    <property type="evidence" value="ECO:0007669"/>
    <property type="project" value="UniProtKB-KW"/>
</dbReference>
<dbReference type="SUPFAM" id="SSF52540">
    <property type="entry name" value="P-loop containing nucleoside triphosphate hydrolases"/>
    <property type="match status" value="1"/>
</dbReference>
<dbReference type="InterPro" id="IPR017871">
    <property type="entry name" value="ABC_transporter-like_CS"/>
</dbReference>
<keyword evidence="5" id="KW-0812">Transmembrane</keyword>
<keyword evidence="1" id="KW-0813">Transport</keyword>
<dbReference type="AlphaFoldDB" id="A0AAN1SXX9"/>
<dbReference type="Proteomes" id="UP001319121">
    <property type="component" value="Chromosome"/>
</dbReference>
<proteinExistence type="inferred from homology"/>
<evidence type="ECO:0000256" key="7">
    <source>
        <dbReference type="ARBA" id="ARBA00038388"/>
    </source>
</evidence>
<dbReference type="FunFam" id="3.40.50.300:FF:000032">
    <property type="entry name" value="Export ABC transporter ATP-binding protein"/>
    <property type="match status" value="1"/>
</dbReference>
<dbReference type="Gene3D" id="3.40.50.300">
    <property type="entry name" value="P-loop containing nucleotide triphosphate hydrolases"/>
    <property type="match status" value="1"/>
</dbReference>
<evidence type="ECO:0000313" key="10">
    <source>
        <dbReference type="Proteomes" id="UP001319121"/>
    </source>
</evidence>